<proteinExistence type="predicted"/>
<comment type="caution">
    <text evidence="1">The sequence shown here is derived from an EMBL/GenBank/DDBJ whole genome shotgun (WGS) entry which is preliminary data.</text>
</comment>
<keyword evidence="2" id="KW-1185">Reference proteome</keyword>
<feature type="non-terminal residue" evidence="1">
    <location>
        <position position="1"/>
    </location>
</feature>
<evidence type="ECO:0008006" key="3">
    <source>
        <dbReference type="Google" id="ProtNLM"/>
    </source>
</evidence>
<evidence type="ECO:0000313" key="1">
    <source>
        <dbReference type="EMBL" id="OAQ97161.1"/>
    </source>
</evidence>
<accession>A0A179I5I7</accession>
<reference evidence="1 2" key="1">
    <citation type="submission" date="2016-03" db="EMBL/GenBank/DDBJ databases">
        <title>Fine-scale spatial genetic structure of a fungal parasite of coffee scale insects.</title>
        <authorList>
            <person name="Jackson D."/>
            <person name="Zemenick K.A."/>
            <person name="Malloure B."/>
            <person name="Quandt C.A."/>
            <person name="James T.Y."/>
        </authorList>
    </citation>
    <scope>NUCLEOTIDE SEQUENCE [LARGE SCALE GENOMIC DNA]</scope>
    <source>
        <strain evidence="1 2">UM487</strain>
    </source>
</reference>
<dbReference type="InterPro" id="IPR045851">
    <property type="entry name" value="AMP-bd_C_sf"/>
</dbReference>
<dbReference type="OrthoDB" id="6509636at2759"/>
<dbReference type="SUPFAM" id="SSF56801">
    <property type="entry name" value="Acetyl-CoA synthetase-like"/>
    <property type="match status" value="1"/>
</dbReference>
<protein>
    <recommendedName>
        <fullName evidence="3">AMP-binding enzyme C-terminal domain-containing protein</fullName>
    </recommendedName>
</protein>
<dbReference type="Proteomes" id="UP000243081">
    <property type="component" value="Unassembled WGS sequence"/>
</dbReference>
<name>A0A179I5I7_CORDF</name>
<dbReference type="AlphaFoldDB" id="A0A179I5I7"/>
<dbReference type="EMBL" id="LUKN01003640">
    <property type="protein sequence ID" value="OAQ97161.1"/>
    <property type="molecule type" value="Genomic_DNA"/>
</dbReference>
<gene>
    <name evidence="1" type="ORF">LLEC1_03058</name>
</gene>
<sequence>VQPRDIQDWLAARVAKHKRLAGGVAFVDAVPKLASGKIVRKLLREWSRRDAAEMQKTGWTRSRM</sequence>
<dbReference type="Gene3D" id="3.30.300.30">
    <property type="match status" value="1"/>
</dbReference>
<evidence type="ECO:0000313" key="2">
    <source>
        <dbReference type="Proteomes" id="UP000243081"/>
    </source>
</evidence>
<organism evidence="1 2">
    <name type="scientific">Cordyceps confragosa</name>
    <name type="common">Lecanicillium lecanii</name>
    <dbReference type="NCBI Taxonomy" id="2714763"/>
    <lineage>
        <taxon>Eukaryota</taxon>
        <taxon>Fungi</taxon>
        <taxon>Dikarya</taxon>
        <taxon>Ascomycota</taxon>
        <taxon>Pezizomycotina</taxon>
        <taxon>Sordariomycetes</taxon>
        <taxon>Hypocreomycetidae</taxon>
        <taxon>Hypocreales</taxon>
        <taxon>Cordycipitaceae</taxon>
        <taxon>Akanthomyces</taxon>
    </lineage>
</organism>